<evidence type="ECO:0000256" key="1">
    <source>
        <dbReference type="SAM" id="Phobius"/>
    </source>
</evidence>
<dbReference type="Pfam" id="PF08695">
    <property type="entry name" value="Coa1"/>
    <property type="match status" value="1"/>
</dbReference>
<protein>
    <submittedName>
        <fullName evidence="3">Cytochrome c oxidase assembly factor 1 homolog</fullName>
    </submittedName>
</protein>
<evidence type="ECO:0000313" key="3">
    <source>
        <dbReference type="RefSeq" id="XP_065656151.1"/>
    </source>
</evidence>
<evidence type="ECO:0000313" key="2">
    <source>
        <dbReference type="Proteomes" id="UP001652625"/>
    </source>
</evidence>
<gene>
    <name evidence="3" type="primary">LOC100201700</name>
</gene>
<proteinExistence type="predicted"/>
<accession>A0ABM4C3L6</accession>
<dbReference type="PROSITE" id="PS51257">
    <property type="entry name" value="PROKAR_LIPOPROTEIN"/>
    <property type="match status" value="1"/>
</dbReference>
<dbReference type="PANTHER" id="PTHR47148:SF1">
    <property type="entry name" value="CYTOCHROME C OXIDASE ASSEMBLY FACTOR 1 HOMOLOG"/>
    <property type="match status" value="1"/>
</dbReference>
<name>A0ABM4C3L6_HYDVU</name>
<sequence length="130" mass="14672">MVKLSTLKYAALFTTVVTVGGCSYMYVKIQERVVLFGDFYNKSIEALKKDDKLSMALGVPLYPMFIDLSSKDNLMTNTKIKLAIPVRGSKNKGLLHTECSKEVMEKTWRIDSLVLEVNKKSFNVKIPSDN</sequence>
<keyword evidence="1" id="KW-0472">Membrane</keyword>
<dbReference type="GeneID" id="100201700"/>
<dbReference type="InterPro" id="IPR014807">
    <property type="entry name" value="Coa1"/>
</dbReference>
<dbReference type="PANTHER" id="PTHR47148">
    <property type="entry name" value="CYTOCHROME C OXIDASE ASSEMBLY FACTOR 1 HOMOLOG"/>
    <property type="match status" value="1"/>
</dbReference>
<feature type="transmembrane region" description="Helical" evidence="1">
    <location>
        <begin position="6"/>
        <end position="27"/>
    </location>
</feature>
<organism evidence="2 3">
    <name type="scientific">Hydra vulgaris</name>
    <name type="common">Hydra</name>
    <name type="synonym">Hydra attenuata</name>
    <dbReference type="NCBI Taxonomy" id="6087"/>
    <lineage>
        <taxon>Eukaryota</taxon>
        <taxon>Metazoa</taxon>
        <taxon>Cnidaria</taxon>
        <taxon>Hydrozoa</taxon>
        <taxon>Hydroidolina</taxon>
        <taxon>Anthoathecata</taxon>
        <taxon>Aplanulata</taxon>
        <taxon>Hydridae</taxon>
        <taxon>Hydra</taxon>
    </lineage>
</organism>
<keyword evidence="1" id="KW-0812">Transmembrane</keyword>
<reference evidence="3" key="1">
    <citation type="submission" date="2025-08" db="UniProtKB">
        <authorList>
            <consortium name="RefSeq"/>
        </authorList>
    </citation>
    <scope>IDENTIFICATION</scope>
</reference>
<dbReference type="RefSeq" id="XP_065656151.1">
    <property type="nucleotide sequence ID" value="XM_065800079.1"/>
</dbReference>
<keyword evidence="1" id="KW-1133">Transmembrane helix</keyword>
<keyword evidence="2" id="KW-1185">Reference proteome</keyword>
<dbReference type="Proteomes" id="UP001652625">
    <property type="component" value="Chromosome 06"/>
</dbReference>